<evidence type="ECO:0000256" key="8">
    <source>
        <dbReference type="RuleBase" id="RU003651"/>
    </source>
</evidence>
<comment type="catalytic activity">
    <reaction evidence="6">
        <text>n ATP + n H2O + a microtubule = n ADP + n phosphate + (n+1) alpha/beta tubulin heterodimers.</text>
        <dbReference type="EC" id="5.6.1.1"/>
    </reaction>
</comment>
<dbReference type="SUPFAM" id="SSF52540">
    <property type="entry name" value="P-loop containing nucleoside triphosphate hydrolases"/>
    <property type="match status" value="1"/>
</dbReference>
<dbReference type="AlphaFoldDB" id="A0AAW1S1R7"/>
<evidence type="ECO:0000256" key="6">
    <source>
        <dbReference type="ARBA" id="ARBA00036378"/>
    </source>
</evidence>
<dbReference type="InterPro" id="IPR041569">
    <property type="entry name" value="AAA_lid_3"/>
</dbReference>
<dbReference type="GO" id="GO:0008568">
    <property type="term" value="F:microtubule severing ATPase activity"/>
    <property type="evidence" value="ECO:0007669"/>
    <property type="project" value="UniProtKB-EC"/>
</dbReference>
<evidence type="ECO:0000313" key="10">
    <source>
        <dbReference type="EMBL" id="KAK9839997.1"/>
    </source>
</evidence>
<dbReference type="SMART" id="SM00382">
    <property type="entry name" value="AAA"/>
    <property type="match status" value="1"/>
</dbReference>
<dbReference type="GO" id="GO:0005524">
    <property type="term" value="F:ATP binding"/>
    <property type="evidence" value="ECO:0007669"/>
    <property type="project" value="UniProtKB-KW"/>
</dbReference>
<dbReference type="Pfam" id="PF17862">
    <property type="entry name" value="AAA_lid_3"/>
    <property type="match status" value="1"/>
</dbReference>
<reference evidence="10 11" key="1">
    <citation type="journal article" date="2024" name="Nat. Commun.">
        <title>Phylogenomics reveals the evolutionary origins of lichenization in chlorophyte algae.</title>
        <authorList>
            <person name="Puginier C."/>
            <person name="Libourel C."/>
            <person name="Otte J."/>
            <person name="Skaloud P."/>
            <person name="Haon M."/>
            <person name="Grisel S."/>
            <person name="Petersen M."/>
            <person name="Berrin J.G."/>
            <person name="Delaux P.M."/>
            <person name="Dal Grande F."/>
            <person name="Keller J."/>
        </authorList>
    </citation>
    <scope>NUCLEOTIDE SEQUENCE [LARGE SCALE GENOMIC DNA]</scope>
    <source>
        <strain evidence="10 11">SAG 2145</strain>
    </source>
</reference>
<accession>A0AAW1S1R7</accession>
<keyword evidence="2 8" id="KW-0547">Nucleotide-binding</keyword>
<dbReference type="GO" id="GO:0016887">
    <property type="term" value="F:ATP hydrolysis activity"/>
    <property type="evidence" value="ECO:0007669"/>
    <property type="project" value="InterPro"/>
</dbReference>
<keyword evidence="3 8" id="KW-0067">ATP-binding</keyword>
<organism evidence="10 11">
    <name type="scientific">Apatococcus lobatus</name>
    <dbReference type="NCBI Taxonomy" id="904363"/>
    <lineage>
        <taxon>Eukaryota</taxon>
        <taxon>Viridiplantae</taxon>
        <taxon>Chlorophyta</taxon>
        <taxon>core chlorophytes</taxon>
        <taxon>Trebouxiophyceae</taxon>
        <taxon>Chlorellales</taxon>
        <taxon>Chlorellaceae</taxon>
        <taxon>Apatococcus</taxon>
    </lineage>
</organism>
<dbReference type="InterPro" id="IPR027417">
    <property type="entry name" value="P-loop_NTPase"/>
</dbReference>
<comment type="similarity">
    <text evidence="8">Belongs to the AAA ATPase family.</text>
</comment>
<evidence type="ECO:0000256" key="2">
    <source>
        <dbReference type="ARBA" id="ARBA00022741"/>
    </source>
</evidence>
<dbReference type="PANTHER" id="PTHR23074:SF86">
    <property type="entry name" value="SPASTIN"/>
    <property type="match status" value="1"/>
</dbReference>
<dbReference type="InterPro" id="IPR050304">
    <property type="entry name" value="MT-severing_AAA_ATPase"/>
</dbReference>
<evidence type="ECO:0000256" key="4">
    <source>
        <dbReference type="ARBA" id="ARBA00023054"/>
    </source>
</evidence>
<dbReference type="PANTHER" id="PTHR23074">
    <property type="entry name" value="AAA DOMAIN-CONTAINING"/>
    <property type="match status" value="1"/>
</dbReference>
<dbReference type="FunFam" id="3.40.50.300:FF:001025">
    <property type="entry name" value="ATPase family, AAA domain-containing 2B"/>
    <property type="match status" value="1"/>
</dbReference>
<dbReference type="Pfam" id="PF00004">
    <property type="entry name" value="AAA"/>
    <property type="match status" value="1"/>
</dbReference>
<dbReference type="InterPro" id="IPR003959">
    <property type="entry name" value="ATPase_AAA_core"/>
</dbReference>
<dbReference type="EMBL" id="JALJOS010000004">
    <property type="protein sequence ID" value="KAK9839997.1"/>
    <property type="molecule type" value="Genomic_DNA"/>
</dbReference>
<name>A0AAW1S1R7_9CHLO</name>
<sequence length="289" mass="31861">MIPSLRMAGIAIACVVAAVIFHRYARYLRELVATLDNSGQLPTFKAAGKGDPSLRKALHEMVIWPMQRSDLCQGLRAPARGLLLYGPPGNGKTLLAKALAHKAEANFFNITAQTLTSKWFGESEKLVRLLFVMAAEMEPSIIFIDEIDSILSERSASAADGEANLRLKTQFLLEFDGVERGSEHVVVIGATNRPQELDDAVRRRLVKRVYIPLPDLATREAMLKATLQDQPNLRLQLCQGELHQIVQATQGYSGSDLAALCREAAWVHCESLVLPSAQYMLTEDFGTTT</sequence>
<protein>
    <recommendedName>
        <fullName evidence="7">microtubule-severing ATPase</fullName>
        <ecNumber evidence="7">5.6.1.1</ecNumber>
    </recommendedName>
</protein>
<dbReference type="Proteomes" id="UP001438707">
    <property type="component" value="Unassembled WGS sequence"/>
</dbReference>
<proteinExistence type="inferred from homology"/>
<keyword evidence="4" id="KW-0175">Coiled coil</keyword>
<evidence type="ECO:0000256" key="1">
    <source>
        <dbReference type="ARBA" id="ARBA00022701"/>
    </source>
</evidence>
<dbReference type="GO" id="GO:0005874">
    <property type="term" value="C:microtubule"/>
    <property type="evidence" value="ECO:0007669"/>
    <property type="project" value="UniProtKB-KW"/>
</dbReference>
<gene>
    <name evidence="10" type="ORF">WJX74_001707</name>
</gene>
<dbReference type="PROSITE" id="PS00674">
    <property type="entry name" value="AAA"/>
    <property type="match status" value="1"/>
</dbReference>
<feature type="domain" description="AAA+ ATPase" evidence="9">
    <location>
        <begin position="78"/>
        <end position="215"/>
    </location>
</feature>
<evidence type="ECO:0000259" key="9">
    <source>
        <dbReference type="SMART" id="SM00382"/>
    </source>
</evidence>
<comment type="caution">
    <text evidence="10">The sequence shown here is derived from an EMBL/GenBank/DDBJ whole genome shotgun (WGS) entry which is preliminary data.</text>
</comment>
<evidence type="ECO:0000256" key="3">
    <source>
        <dbReference type="ARBA" id="ARBA00022840"/>
    </source>
</evidence>
<evidence type="ECO:0000313" key="11">
    <source>
        <dbReference type="Proteomes" id="UP001438707"/>
    </source>
</evidence>
<evidence type="ECO:0000256" key="7">
    <source>
        <dbReference type="ARBA" id="ARBA00038871"/>
    </source>
</evidence>
<dbReference type="EC" id="5.6.1.1" evidence="7"/>
<dbReference type="InterPro" id="IPR003960">
    <property type="entry name" value="ATPase_AAA_CS"/>
</dbReference>
<dbReference type="InterPro" id="IPR003593">
    <property type="entry name" value="AAA+_ATPase"/>
</dbReference>
<keyword evidence="5" id="KW-0413">Isomerase</keyword>
<dbReference type="Gene3D" id="1.10.8.60">
    <property type="match status" value="1"/>
</dbReference>
<dbReference type="Gene3D" id="3.40.50.300">
    <property type="entry name" value="P-loop containing nucleotide triphosphate hydrolases"/>
    <property type="match status" value="1"/>
</dbReference>
<keyword evidence="11" id="KW-1185">Reference proteome</keyword>
<keyword evidence="1" id="KW-0493">Microtubule</keyword>
<evidence type="ECO:0000256" key="5">
    <source>
        <dbReference type="ARBA" id="ARBA00023235"/>
    </source>
</evidence>